<dbReference type="InterPro" id="IPR021327">
    <property type="entry name" value="DUF2934"/>
</dbReference>
<comment type="caution">
    <text evidence="2">The sequence shown here is derived from an EMBL/GenBank/DDBJ whole genome shotgun (WGS) entry which is preliminary data.</text>
</comment>
<organism evidence="2 3">
    <name type="scientific">Microvirga tunisiensis</name>
    <dbReference type="NCBI Taxonomy" id="2108360"/>
    <lineage>
        <taxon>Bacteria</taxon>
        <taxon>Pseudomonadati</taxon>
        <taxon>Pseudomonadota</taxon>
        <taxon>Alphaproteobacteria</taxon>
        <taxon>Hyphomicrobiales</taxon>
        <taxon>Methylobacteriaceae</taxon>
        <taxon>Microvirga</taxon>
    </lineage>
</organism>
<feature type="region of interest" description="Disordered" evidence="1">
    <location>
        <begin position="31"/>
        <end position="53"/>
    </location>
</feature>
<evidence type="ECO:0000313" key="3">
    <source>
        <dbReference type="Proteomes" id="UP000403266"/>
    </source>
</evidence>
<dbReference type="Pfam" id="PF11154">
    <property type="entry name" value="DUF2934"/>
    <property type="match status" value="1"/>
</dbReference>
<protein>
    <submittedName>
        <fullName evidence="2">DUF2934 domain-containing protein</fullName>
    </submittedName>
</protein>
<keyword evidence="3" id="KW-1185">Reference proteome</keyword>
<dbReference type="AlphaFoldDB" id="A0A5N7MUL5"/>
<accession>A0A5N7MUL5</accession>
<dbReference type="EMBL" id="VOSK01000416">
    <property type="protein sequence ID" value="MPR30657.1"/>
    <property type="molecule type" value="Genomic_DNA"/>
</dbReference>
<sequence>MIRQRAYELWESGGRTADPQDHWYRAERELNETTQERSEATVENASPAAAAEAMGAVSAQSAAVGVAQKRSRSKRTT</sequence>
<dbReference type="OrthoDB" id="9811127at2"/>
<reference evidence="2 3" key="1">
    <citation type="journal article" date="2019" name="Syst. Appl. Microbiol.">
        <title>Microvirga tunisiensis sp. nov., a root nodule symbiotic bacterium isolated from Lupinus micranthus and L. luteus grown in Northern Tunisia.</title>
        <authorList>
            <person name="Msaddak A."/>
            <person name="Rejili M."/>
            <person name="Duran D."/>
            <person name="Mars M."/>
            <person name="Palacios J.M."/>
            <person name="Ruiz-Argueso T."/>
            <person name="Rey L."/>
            <person name="Imperial J."/>
        </authorList>
    </citation>
    <scope>NUCLEOTIDE SEQUENCE [LARGE SCALE GENOMIC DNA]</scope>
    <source>
        <strain evidence="2 3">Lmie10</strain>
    </source>
</reference>
<dbReference type="Proteomes" id="UP000403266">
    <property type="component" value="Unassembled WGS sequence"/>
</dbReference>
<evidence type="ECO:0000313" key="2">
    <source>
        <dbReference type="EMBL" id="MPR30657.1"/>
    </source>
</evidence>
<feature type="compositionally biased region" description="Low complexity" evidence="1">
    <location>
        <begin position="41"/>
        <end position="53"/>
    </location>
</feature>
<feature type="compositionally biased region" description="Basic and acidic residues" evidence="1">
    <location>
        <begin position="31"/>
        <end position="40"/>
    </location>
</feature>
<evidence type="ECO:0000256" key="1">
    <source>
        <dbReference type="SAM" id="MobiDB-lite"/>
    </source>
</evidence>
<name>A0A5N7MUL5_9HYPH</name>
<proteinExistence type="predicted"/>
<gene>
    <name evidence="2" type="ORF">FS320_38175</name>
</gene>